<reference evidence="7 8" key="1">
    <citation type="journal article" date="2016" name="Nat. Commun.">
        <title>Thousands of microbial genomes shed light on interconnected biogeochemical processes in an aquifer system.</title>
        <authorList>
            <person name="Anantharaman K."/>
            <person name="Brown C.T."/>
            <person name="Hug L.A."/>
            <person name="Sharon I."/>
            <person name="Castelle C.J."/>
            <person name="Probst A.J."/>
            <person name="Thomas B.C."/>
            <person name="Singh A."/>
            <person name="Wilkins M.J."/>
            <person name="Karaoz U."/>
            <person name="Brodie E.L."/>
            <person name="Williams K.H."/>
            <person name="Hubbard S.S."/>
            <person name="Banfield J.F."/>
        </authorList>
    </citation>
    <scope>NUCLEOTIDE SEQUENCE [LARGE SCALE GENOMIC DNA]</scope>
</reference>
<keyword evidence="5" id="KW-0694">RNA-binding</keyword>
<dbReference type="Proteomes" id="UP000178880">
    <property type="component" value="Unassembled WGS sequence"/>
</dbReference>
<dbReference type="GO" id="GO:0003735">
    <property type="term" value="F:structural constituent of ribosome"/>
    <property type="evidence" value="ECO:0007669"/>
    <property type="project" value="InterPro"/>
</dbReference>
<dbReference type="SUPFAM" id="SSF50104">
    <property type="entry name" value="Translation proteins SH3-like domain"/>
    <property type="match status" value="1"/>
</dbReference>
<dbReference type="InterPro" id="IPR041988">
    <property type="entry name" value="Ribosomal_uL24_KOW"/>
</dbReference>
<dbReference type="InterPro" id="IPR057264">
    <property type="entry name" value="Ribosomal_uL24_C"/>
</dbReference>
<evidence type="ECO:0000256" key="1">
    <source>
        <dbReference type="ARBA" id="ARBA00010618"/>
    </source>
</evidence>
<protein>
    <recommendedName>
        <fullName evidence="4 5">Large ribosomal subunit protein uL24</fullName>
    </recommendedName>
</protein>
<evidence type="ECO:0000313" key="8">
    <source>
        <dbReference type="Proteomes" id="UP000178880"/>
    </source>
</evidence>
<keyword evidence="2 5" id="KW-0689">Ribosomal protein</keyword>
<dbReference type="NCBIfam" id="TIGR01079">
    <property type="entry name" value="rplX_bact"/>
    <property type="match status" value="1"/>
</dbReference>
<dbReference type="PANTHER" id="PTHR12903">
    <property type="entry name" value="MITOCHONDRIAL RIBOSOMAL PROTEIN L24"/>
    <property type="match status" value="1"/>
</dbReference>
<comment type="subunit">
    <text evidence="5">Part of the 50S ribosomal subunit.</text>
</comment>
<evidence type="ECO:0000256" key="4">
    <source>
        <dbReference type="ARBA" id="ARBA00035206"/>
    </source>
</evidence>
<dbReference type="Pfam" id="PF17136">
    <property type="entry name" value="ribosomal_L24"/>
    <property type="match status" value="1"/>
</dbReference>
<gene>
    <name evidence="5" type="primary">rplX</name>
    <name evidence="7" type="ORF">A2945_04780</name>
</gene>
<dbReference type="STRING" id="1798650.A2945_04780"/>
<dbReference type="Gene3D" id="2.30.30.30">
    <property type="match status" value="1"/>
</dbReference>
<dbReference type="GO" id="GO:0006412">
    <property type="term" value="P:translation"/>
    <property type="evidence" value="ECO:0007669"/>
    <property type="project" value="UniProtKB-UniRule"/>
</dbReference>
<comment type="function">
    <text evidence="5">One of the proteins that surrounds the polypeptide exit tunnel on the outside of the subunit.</text>
</comment>
<sequence>MNLKKGDNVKMLSGKDRGKTGTVLAVFPGDDRISVDGLNVYKKRVRPKKQGQKGETVLVPRPFNVSKAALVCSSCKKPTRVGHRMDGNKKVRYCKKCEATT</sequence>
<dbReference type="GO" id="GO:0005840">
    <property type="term" value="C:ribosome"/>
    <property type="evidence" value="ECO:0007669"/>
    <property type="project" value="UniProtKB-KW"/>
</dbReference>
<keyword evidence="5" id="KW-0699">rRNA-binding</keyword>
<dbReference type="GO" id="GO:1990904">
    <property type="term" value="C:ribonucleoprotein complex"/>
    <property type="evidence" value="ECO:0007669"/>
    <property type="project" value="UniProtKB-KW"/>
</dbReference>
<dbReference type="SMART" id="SM00739">
    <property type="entry name" value="KOW"/>
    <property type="match status" value="1"/>
</dbReference>
<dbReference type="Pfam" id="PF00467">
    <property type="entry name" value="KOW"/>
    <property type="match status" value="1"/>
</dbReference>
<dbReference type="InterPro" id="IPR008991">
    <property type="entry name" value="Translation_prot_SH3-like_sf"/>
</dbReference>
<name>A0A1G2CCZ4_9BACT</name>
<dbReference type="InterPro" id="IPR003256">
    <property type="entry name" value="Ribosomal_uL24"/>
</dbReference>
<comment type="similarity">
    <text evidence="1 5">Belongs to the universal ribosomal protein uL24 family.</text>
</comment>
<comment type="function">
    <text evidence="5">One of two assembly initiator proteins, it binds directly to the 5'-end of the 23S rRNA, where it nucleates assembly of the 50S subunit.</text>
</comment>
<accession>A0A1G2CCZ4</accession>
<dbReference type="GO" id="GO:0019843">
    <property type="term" value="F:rRNA binding"/>
    <property type="evidence" value="ECO:0007669"/>
    <property type="project" value="UniProtKB-UniRule"/>
</dbReference>
<proteinExistence type="inferred from homology"/>
<dbReference type="HAMAP" id="MF_01326_B">
    <property type="entry name" value="Ribosomal_uL24_B"/>
    <property type="match status" value="1"/>
</dbReference>
<evidence type="ECO:0000256" key="5">
    <source>
        <dbReference type="HAMAP-Rule" id="MF_01326"/>
    </source>
</evidence>
<comment type="caution">
    <text evidence="7">The sequence shown here is derived from an EMBL/GenBank/DDBJ whole genome shotgun (WGS) entry which is preliminary data.</text>
</comment>
<dbReference type="EMBL" id="MHLA01000017">
    <property type="protein sequence ID" value="OGY99258.1"/>
    <property type="molecule type" value="Genomic_DNA"/>
</dbReference>
<dbReference type="CDD" id="cd06089">
    <property type="entry name" value="KOW_RPL26"/>
    <property type="match status" value="1"/>
</dbReference>
<evidence type="ECO:0000256" key="2">
    <source>
        <dbReference type="ARBA" id="ARBA00022980"/>
    </source>
</evidence>
<dbReference type="InterPro" id="IPR005824">
    <property type="entry name" value="KOW"/>
</dbReference>
<feature type="domain" description="KOW" evidence="6">
    <location>
        <begin position="2"/>
        <end position="29"/>
    </location>
</feature>
<evidence type="ECO:0000256" key="3">
    <source>
        <dbReference type="ARBA" id="ARBA00023274"/>
    </source>
</evidence>
<organism evidence="7 8">
    <name type="scientific">Candidatus Liptonbacteria bacterium RIFCSPLOWO2_01_FULL_52_25</name>
    <dbReference type="NCBI Taxonomy" id="1798650"/>
    <lineage>
        <taxon>Bacteria</taxon>
        <taxon>Candidatus Liptoniibacteriota</taxon>
    </lineage>
</organism>
<dbReference type="InterPro" id="IPR014722">
    <property type="entry name" value="Rib_uL2_dom2"/>
</dbReference>
<keyword evidence="3 5" id="KW-0687">Ribonucleoprotein</keyword>
<dbReference type="AlphaFoldDB" id="A0A1G2CCZ4"/>
<evidence type="ECO:0000259" key="6">
    <source>
        <dbReference type="SMART" id="SM00739"/>
    </source>
</evidence>
<evidence type="ECO:0000313" key="7">
    <source>
        <dbReference type="EMBL" id="OGY99258.1"/>
    </source>
</evidence>